<dbReference type="PANTHER" id="PTHR28158">
    <property type="entry name" value="37S RIBOSOMAL PROTEIN S35, MITOCHONDRIAL"/>
    <property type="match status" value="1"/>
</dbReference>
<dbReference type="Proteomes" id="UP001497383">
    <property type="component" value="Chromosome 1"/>
</dbReference>
<keyword evidence="3" id="KW-1185">Reference proteome</keyword>
<dbReference type="PANTHER" id="PTHR28158:SF1">
    <property type="entry name" value="SMALL RIBOSOMAL SUBUNIT PROTEIN MS45"/>
    <property type="match status" value="1"/>
</dbReference>
<dbReference type="Pfam" id="PF12298">
    <property type="entry name" value="Bot1p"/>
    <property type="match status" value="1"/>
</dbReference>
<evidence type="ECO:0000256" key="1">
    <source>
        <dbReference type="SAM" id="MobiDB-lite"/>
    </source>
</evidence>
<name>A0ABP0ZEG1_9ASCO</name>
<dbReference type="EMBL" id="OZ022405">
    <property type="protein sequence ID" value="CAK9435807.1"/>
    <property type="molecule type" value="Genomic_DNA"/>
</dbReference>
<protein>
    <submittedName>
        <fullName evidence="2">Uncharacterized protein</fullName>
    </submittedName>
</protein>
<dbReference type="InterPro" id="IPR021036">
    <property type="entry name" value="Ribosomal_mS45"/>
</dbReference>
<organism evidence="2 3">
    <name type="scientific">Lodderomyces beijingensis</name>
    <dbReference type="NCBI Taxonomy" id="1775926"/>
    <lineage>
        <taxon>Eukaryota</taxon>
        <taxon>Fungi</taxon>
        <taxon>Dikarya</taxon>
        <taxon>Ascomycota</taxon>
        <taxon>Saccharomycotina</taxon>
        <taxon>Pichiomycetes</taxon>
        <taxon>Debaryomycetaceae</taxon>
        <taxon>Candida/Lodderomyces clade</taxon>
        <taxon>Lodderomyces</taxon>
    </lineage>
</organism>
<dbReference type="RefSeq" id="XP_066827421.1">
    <property type="nucleotide sequence ID" value="XM_066975094.1"/>
</dbReference>
<gene>
    <name evidence="2" type="ORF">LODBEIA_P04830</name>
</gene>
<evidence type="ECO:0000313" key="2">
    <source>
        <dbReference type="EMBL" id="CAK9435807.1"/>
    </source>
</evidence>
<dbReference type="GeneID" id="92205679"/>
<feature type="region of interest" description="Disordered" evidence="1">
    <location>
        <begin position="44"/>
        <end position="69"/>
    </location>
</feature>
<reference evidence="2 3" key="1">
    <citation type="submission" date="2024-03" db="EMBL/GenBank/DDBJ databases">
        <authorList>
            <person name="Brejova B."/>
        </authorList>
    </citation>
    <scope>NUCLEOTIDE SEQUENCE [LARGE SCALE GENOMIC DNA]</scope>
    <source>
        <strain evidence="2 3">CBS 14171</strain>
    </source>
</reference>
<sequence>MQEFLGPKNRRGEYYLNKYYYVPQRNRPNYIVPDGSPVVGGKSIPDIVPRPDRFGGGSGGNGEARDPSLHPFPHNTYTKTNYLIPQDLKDQIVDAVATKGYHPQEVAHKYGINLQRVEAILKLSSIEKTFQVKDKFKNDLQSYAKVMKRIFPLFQGGSTADNLTEIPTPHKTLTDRFLTIEENEPFGPVDAAKILHLEPASQTLKNLTEFNLEDAQKQQQVIESKKVDVVYGKRRENENKLFRFTKKNVGDFGHRYGASRRDRKVDRAIGFDASGKMIYLHPDQ</sequence>
<proteinExistence type="predicted"/>
<evidence type="ECO:0000313" key="3">
    <source>
        <dbReference type="Proteomes" id="UP001497383"/>
    </source>
</evidence>
<accession>A0ABP0ZEG1</accession>